<evidence type="ECO:0000313" key="1">
    <source>
        <dbReference type="EMBL" id="GAH07131.1"/>
    </source>
</evidence>
<gene>
    <name evidence="1" type="ORF">S01H4_62576</name>
</gene>
<dbReference type="EMBL" id="BART01037383">
    <property type="protein sequence ID" value="GAH07131.1"/>
    <property type="molecule type" value="Genomic_DNA"/>
</dbReference>
<proteinExistence type="predicted"/>
<organism evidence="1">
    <name type="scientific">marine sediment metagenome</name>
    <dbReference type="NCBI Taxonomy" id="412755"/>
    <lineage>
        <taxon>unclassified sequences</taxon>
        <taxon>metagenomes</taxon>
        <taxon>ecological metagenomes</taxon>
    </lineage>
</organism>
<sequence>FTFQNNFTTEYIIEDDDALYANDFISFDYNTTYSGITFNNGTIKSGDYPQLIDDDLDSYIYINATKALLNFTITANFTNTKHNIALKGNLKFNRSKILALISSLVFTLFEDANLTVRIKDFSQPTWIEVVSTPLVNSSLGRQEFREHFINENYH</sequence>
<feature type="non-terminal residue" evidence="1">
    <location>
        <position position="1"/>
    </location>
</feature>
<accession>X1CFQ2</accession>
<dbReference type="AlphaFoldDB" id="X1CFQ2"/>
<protein>
    <submittedName>
        <fullName evidence="1">Uncharacterized protein</fullName>
    </submittedName>
</protein>
<comment type="caution">
    <text evidence="1">The sequence shown here is derived from an EMBL/GenBank/DDBJ whole genome shotgun (WGS) entry which is preliminary data.</text>
</comment>
<feature type="non-terminal residue" evidence="1">
    <location>
        <position position="154"/>
    </location>
</feature>
<reference evidence="1" key="1">
    <citation type="journal article" date="2014" name="Front. Microbiol.">
        <title>High frequency of phylogenetically diverse reductive dehalogenase-homologous genes in deep subseafloor sedimentary metagenomes.</title>
        <authorList>
            <person name="Kawai M."/>
            <person name="Futagami T."/>
            <person name="Toyoda A."/>
            <person name="Takaki Y."/>
            <person name="Nishi S."/>
            <person name="Hori S."/>
            <person name="Arai W."/>
            <person name="Tsubouchi T."/>
            <person name="Morono Y."/>
            <person name="Uchiyama I."/>
            <person name="Ito T."/>
            <person name="Fujiyama A."/>
            <person name="Inagaki F."/>
            <person name="Takami H."/>
        </authorList>
    </citation>
    <scope>NUCLEOTIDE SEQUENCE</scope>
    <source>
        <strain evidence="1">Expedition CK06-06</strain>
    </source>
</reference>
<name>X1CFQ2_9ZZZZ</name>